<name>C5A1Z9_THEGJ</name>
<organism evidence="1 2">
    <name type="scientific">Thermococcus gammatolerans (strain DSM 15229 / JCM 11827 / EJ3)</name>
    <dbReference type="NCBI Taxonomy" id="593117"/>
    <lineage>
        <taxon>Archaea</taxon>
        <taxon>Methanobacteriati</taxon>
        <taxon>Methanobacteriota</taxon>
        <taxon>Thermococci</taxon>
        <taxon>Thermococcales</taxon>
        <taxon>Thermococcaceae</taxon>
        <taxon>Thermococcus</taxon>
    </lineage>
</organism>
<protein>
    <submittedName>
        <fullName evidence="1">Uncharacterized protein</fullName>
    </submittedName>
</protein>
<proteinExistence type="predicted"/>
<keyword evidence="2" id="KW-1185">Reference proteome</keyword>
<evidence type="ECO:0000313" key="1">
    <source>
        <dbReference type="EMBL" id="ACS34418.1"/>
    </source>
</evidence>
<dbReference type="AlphaFoldDB" id="C5A1Z9"/>
<dbReference type="EMBL" id="CP001398">
    <property type="protein sequence ID" value="ACS34418.1"/>
    <property type="molecule type" value="Genomic_DNA"/>
</dbReference>
<dbReference type="PaxDb" id="593117-TGAM_1916"/>
<dbReference type="PATRIC" id="fig|593117.10.peg.1926"/>
<gene>
    <name evidence="1" type="ordered locus">TGAM_1916</name>
</gene>
<reference evidence="1 2" key="1">
    <citation type="journal article" date="2007" name="Genome Biol.">
        <title>Genome analysis and genome-wide proteomics of Thermococcus gammatolerans, the most radioresistant organism known amongst the Archaea.</title>
        <authorList>
            <person name="Zivanovic Y."/>
            <person name="Armengaud J."/>
            <person name="Lagorce A."/>
            <person name="Leplat C."/>
            <person name="Guerin P."/>
            <person name="Dutertre M."/>
            <person name="Anthouard V."/>
            <person name="Forterre P."/>
            <person name="Wincker P."/>
            <person name="Confalonieri F."/>
        </authorList>
    </citation>
    <scope>NUCLEOTIDE SEQUENCE [LARGE SCALE GENOMIC DNA]</scope>
    <source>
        <strain evidence="2">DSM 15229 / JCM 11827 / EJ3</strain>
    </source>
</reference>
<dbReference type="Proteomes" id="UP000001488">
    <property type="component" value="Chromosome"/>
</dbReference>
<dbReference type="KEGG" id="tga:TGAM_1916"/>
<dbReference type="HOGENOM" id="CLU_1145262_0_0_2"/>
<evidence type="ECO:0000313" key="2">
    <source>
        <dbReference type="Proteomes" id="UP000001488"/>
    </source>
</evidence>
<accession>C5A1Z9</accession>
<dbReference type="eggNOG" id="arCOG14786">
    <property type="taxonomic scope" value="Archaea"/>
</dbReference>
<sequence length="247" mass="27975">MGVAMELNLHIDDTTLLDMTSGGVKDPFEVFGIRQEIEVEAVIESTIDKVEVLNEATPSVEPLDDEGTYRVVAKILGGYARTIIPEAGQKVPCREEREETYWGTVHLVVDFGVLSRAVINFPVRCRLCRIGRESFMYVPIEEELTGEMTFKRGEYIKITGRLSPVFLDFWEGAITVRPFRGTIKEFRLLPRNGGVLGVEVTGKGKPLQVRGGGQMFFGDFAYDIYYARFSPRIDKDRDSFRVRFSEV</sequence>
<dbReference type="STRING" id="593117.TGAM_1916"/>